<dbReference type="InterPro" id="IPR011991">
    <property type="entry name" value="ArsR-like_HTH"/>
</dbReference>
<feature type="region of interest" description="Disordered" evidence="4">
    <location>
        <begin position="1"/>
        <end position="22"/>
    </location>
</feature>
<dbReference type="PANTHER" id="PTHR33154">
    <property type="entry name" value="TRANSCRIPTIONAL REGULATOR, ARSR FAMILY"/>
    <property type="match status" value="1"/>
</dbReference>
<dbReference type="OrthoDB" id="529288at2"/>
<evidence type="ECO:0000256" key="3">
    <source>
        <dbReference type="ARBA" id="ARBA00023163"/>
    </source>
</evidence>
<keyword evidence="7" id="KW-1185">Reference proteome</keyword>
<evidence type="ECO:0000259" key="5">
    <source>
        <dbReference type="PROSITE" id="PS50987"/>
    </source>
</evidence>
<dbReference type="PROSITE" id="PS50987">
    <property type="entry name" value="HTH_ARSR_2"/>
    <property type="match status" value="1"/>
</dbReference>
<dbReference type="InterPro" id="IPR018656">
    <property type="entry name" value="DUF2087"/>
</dbReference>
<dbReference type="InterPro" id="IPR001845">
    <property type="entry name" value="HTH_ArsR_DNA-bd_dom"/>
</dbReference>
<keyword evidence="2" id="KW-0238">DNA-binding</keyword>
<dbReference type="SUPFAM" id="SSF46785">
    <property type="entry name" value="Winged helix' DNA-binding domain"/>
    <property type="match status" value="1"/>
</dbReference>
<dbReference type="InterPro" id="IPR051081">
    <property type="entry name" value="HTH_MetalResp_TranReg"/>
</dbReference>
<dbReference type="InterPro" id="IPR036390">
    <property type="entry name" value="WH_DNA-bd_sf"/>
</dbReference>
<dbReference type="Pfam" id="PF01022">
    <property type="entry name" value="HTH_5"/>
    <property type="match status" value="1"/>
</dbReference>
<dbReference type="SMART" id="SM00418">
    <property type="entry name" value="HTH_ARSR"/>
    <property type="match status" value="1"/>
</dbReference>
<sequence length="225" mass="26541">MENTSPSEASPEEARRWKPQDVSAMNIQTEQDPRFLTPQLAQLRVFGLALSDPMRVLILGLLAEEERPLYGQEIAEQLGVTAQTISHHLQILKNGGLVREERRKNAFRFYTLDTANIHKIRETFFADDHLGLQTKQETRQRIVEIFFQEGRLLSIPNQHSKRRIILEELIHKFEWGRIYSEAEVNTLLKDVYDDVSSLRRYLVDEHFMLREHGRYWLLRPHDSHE</sequence>
<name>A0A4V0YY75_KTERU</name>
<dbReference type="Pfam" id="PF09860">
    <property type="entry name" value="DUF2087"/>
    <property type="match status" value="1"/>
</dbReference>
<keyword evidence="3" id="KW-0804">Transcription</keyword>
<dbReference type="AlphaFoldDB" id="A0A4V0YY75"/>
<organism evidence="6 7">
    <name type="scientific">Ktedonosporobacter rubrisoli</name>
    <dbReference type="NCBI Taxonomy" id="2509675"/>
    <lineage>
        <taxon>Bacteria</taxon>
        <taxon>Bacillati</taxon>
        <taxon>Chloroflexota</taxon>
        <taxon>Ktedonobacteria</taxon>
        <taxon>Ktedonobacterales</taxon>
        <taxon>Ktedonosporobacteraceae</taxon>
        <taxon>Ktedonosporobacter</taxon>
    </lineage>
</organism>
<dbReference type="InterPro" id="IPR036388">
    <property type="entry name" value="WH-like_DNA-bd_sf"/>
</dbReference>
<dbReference type="PANTHER" id="PTHR33154:SF33">
    <property type="entry name" value="TRANSCRIPTIONAL REPRESSOR SDPR"/>
    <property type="match status" value="1"/>
</dbReference>
<reference evidence="6 7" key="1">
    <citation type="submission" date="2019-01" db="EMBL/GenBank/DDBJ databases">
        <title>Ktedonosporobacter rubrisoli SCAWS-G2.</title>
        <authorList>
            <person name="Huang Y."/>
            <person name="Yan B."/>
        </authorList>
    </citation>
    <scope>NUCLEOTIDE SEQUENCE [LARGE SCALE GENOMIC DNA]</scope>
    <source>
        <strain evidence="6 7">SCAWS-G2</strain>
    </source>
</reference>
<dbReference type="GO" id="GO:0003700">
    <property type="term" value="F:DNA-binding transcription factor activity"/>
    <property type="evidence" value="ECO:0007669"/>
    <property type="project" value="InterPro"/>
</dbReference>
<dbReference type="Proteomes" id="UP000290365">
    <property type="component" value="Chromosome"/>
</dbReference>
<evidence type="ECO:0000256" key="2">
    <source>
        <dbReference type="ARBA" id="ARBA00023125"/>
    </source>
</evidence>
<dbReference type="EMBL" id="CP035758">
    <property type="protein sequence ID" value="QBD75241.1"/>
    <property type="molecule type" value="Genomic_DNA"/>
</dbReference>
<dbReference type="KEGG" id="kbs:EPA93_04215"/>
<evidence type="ECO:0000313" key="7">
    <source>
        <dbReference type="Proteomes" id="UP000290365"/>
    </source>
</evidence>
<dbReference type="CDD" id="cd00090">
    <property type="entry name" value="HTH_ARSR"/>
    <property type="match status" value="1"/>
</dbReference>
<accession>A0A4V0YY75</accession>
<evidence type="ECO:0000313" key="6">
    <source>
        <dbReference type="EMBL" id="QBD75241.1"/>
    </source>
</evidence>
<dbReference type="Gene3D" id="1.10.10.10">
    <property type="entry name" value="Winged helix-like DNA-binding domain superfamily/Winged helix DNA-binding domain"/>
    <property type="match status" value="1"/>
</dbReference>
<dbReference type="GO" id="GO:0003677">
    <property type="term" value="F:DNA binding"/>
    <property type="evidence" value="ECO:0007669"/>
    <property type="project" value="UniProtKB-KW"/>
</dbReference>
<keyword evidence="1" id="KW-0805">Transcription regulation</keyword>
<gene>
    <name evidence="6" type="ORF">EPA93_04215</name>
</gene>
<evidence type="ECO:0000256" key="1">
    <source>
        <dbReference type="ARBA" id="ARBA00023015"/>
    </source>
</evidence>
<protein>
    <submittedName>
        <fullName evidence="6">Metalloregulator ArsR/SmtB family transcription factor</fullName>
    </submittedName>
</protein>
<dbReference type="PRINTS" id="PR00778">
    <property type="entry name" value="HTHARSR"/>
</dbReference>
<proteinExistence type="predicted"/>
<dbReference type="RefSeq" id="WP_129885840.1">
    <property type="nucleotide sequence ID" value="NZ_CP035758.1"/>
</dbReference>
<dbReference type="NCBIfam" id="NF033788">
    <property type="entry name" value="HTH_metalloreg"/>
    <property type="match status" value="1"/>
</dbReference>
<evidence type="ECO:0000256" key="4">
    <source>
        <dbReference type="SAM" id="MobiDB-lite"/>
    </source>
</evidence>
<feature type="domain" description="HTH arsR-type" evidence="5">
    <location>
        <begin position="35"/>
        <end position="131"/>
    </location>
</feature>